<dbReference type="OrthoDB" id="48998at2"/>
<dbReference type="GO" id="GO:0006508">
    <property type="term" value="P:proteolysis"/>
    <property type="evidence" value="ECO:0007669"/>
    <property type="project" value="UniProtKB-KW"/>
</dbReference>
<evidence type="ECO:0000256" key="4">
    <source>
        <dbReference type="ARBA" id="ARBA00022807"/>
    </source>
</evidence>
<dbReference type="Gene3D" id="3.30.70.1490">
    <property type="entry name" value="Cysteine protease Prp"/>
    <property type="match status" value="1"/>
</dbReference>
<dbReference type="RefSeq" id="WP_153724666.1">
    <property type="nucleotide sequence ID" value="NZ_CP045875.1"/>
</dbReference>
<proteinExistence type="inferred from homology"/>
<keyword evidence="4" id="KW-0788">Thiol protease</keyword>
<dbReference type="InterPro" id="IPR036764">
    <property type="entry name" value="Peptidase_Prp_sf"/>
</dbReference>
<dbReference type="KEGG" id="hcv:FTV88_1099"/>
<organism evidence="7 8">
    <name type="scientific">Heliorestis convoluta</name>
    <dbReference type="NCBI Taxonomy" id="356322"/>
    <lineage>
        <taxon>Bacteria</taxon>
        <taxon>Bacillati</taxon>
        <taxon>Bacillota</taxon>
        <taxon>Clostridia</taxon>
        <taxon>Eubacteriales</taxon>
        <taxon>Heliobacteriaceae</taxon>
        <taxon>Heliorestis</taxon>
    </lineage>
</organism>
<reference evidence="8" key="1">
    <citation type="submission" date="2019-11" db="EMBL/GenBank/DDBJ databases">
        <title>Genome sequence of Heliorestis convoluta strain HH, an alkaliphilic and minimalistic phototrophic bacterium from a soda lake in Egypt.</title>
        <authorList>
            <person name="Dewey E.D."/>
            <person name="Stokes L.M."/>
            <person name="Burchell B.M."/>
            <person name="Shaffer K.N."/>
            <person name="Huntington A.M."/>
            <person name="Baker J.M."/>
            <person name="Nadendla S."/>
            <person name="Giglio M.G."/>
            <person name="Touchman J.W."/>
            <person name="Blankenship R.E."/>
            <person name="Madigan M.T."/>
            <person name="Sattley W.M."/>
        </authorList>
    </citation>
    <scope>NUCLEOTIDE SEQUENCE [LARGE SCALE GENOMIC DNA]</scope>
    <source>
        <strain evidence="8">HH</strain>
    </source>
</reference>
<evidence type="ECO:0000256" key="2">
    <source>
        <dbReference type="ARBA" id="ARBA00022670"/>
    </source>
</evidence>
<evidence type="ECO:0000313" key="8">
    <source>
        <dbReference type="Proteomes" id="UP000366051"/>
    </source>
</evidence>
<dbReference type="GO" id="GO:0042254">
    <property type="term" value="P:ribosome biogenesis"/>
    <property type="evidence" value="ECO:0007669"/>
    <property type="project" value="UniProtKB-KW"/>
</dbReference>
<keyword evidence="3" id="KW-0378">Hydrolase</keyword>
<dbReference type="Pfam" id="PF04327">
    <property type="entry name" value="Peptidase_Prp"/>
    <property type="match status" value="1"/>
</dbReference>
<dbReference type="GO" id="GO:0008234">
    <property type="term" value="F:cysteine-type peptidase activity"/>
    <property type="evidence" value="ECO:0007669"/>
    <property type="project" value="UniProtKB-KW"/>
</dbReference>
<comment type="similarity">
    <text evidence="5">Belongs to the Prp family.</text>
</comment>
<evidence type="ECO:0000256" key="3">
    <source>
        <dbReference type="ARBA" id="ARBA00022801"/>
    </source>
</evidence>
<dbReference type="PANTHER" id="PTHR39178:SF1">
    <property type="entry name" value="RIBOSOMAL-PROCESSING CYSTEINE PROTEASE PRP"/>
    <property type="match status" value="1"/>
</dbReference>
<sequence>MVKTIVFIDDRGLIVGFETKGHAGAAPAGQDVVCAGVSALTFTAVNGLEHFLGADATEVRAPKPGELRCILKLPLNQADSKVAQIILETMLLGLEQIQEAYPAYVQVQKRRCVPC</sequence>
<evidence type="ECO:0000313" key="7">
    <source>
        <dbReference type="EMBL" id="QGG47246.1"/>
    </source>
</evidence>
<dbReference type="SUPFAM" id="SSF118010">
    <property type="entry name" value="TM1457-like"/>
    <property type="match status" value="1"/>
</dbReference>
<dbReference type="EMBL" id="CP045875">
    <property type="protein sequence ID" value="QGG47246.1"/>
    <property type="molecule type" value="Genomic_DNA"/>
</dbReference>
<gene>
    <name evidence="7" type="ORF">FTV88_1099</name>
</gene>
<evidence type="ECO:0000256" key="6">
    <source>
        <dbReference type="ARBA" id="ARBA00044538"/>
    </source>
</evidence>
<evidence type="ECO:0000256" key="1">
    <source>
        <dbReference type="ARBA" id="ARBA00022517"/>
    </source>
</evidence>
<dbReference type="InterPro" id="IPR007422">
    <property type="entry name" value="Peptidase_Prp"/>
</dbReference>
<dbReference type="PANTHER" id="PTHR39178">
    <property type="entry name" value="HYPOTHETICAL RIBOSOME-ASSOCIATED PROTEIN"/>
    <property type="match status" value="1"/>
</dbReference>
<name>A0A5Q2N0Z9_9FIRM</name>
<keyword evidence="2 7" id="KW-0645">Protease</keyword>
<dbReference type="AlphaFoldDB" id="A0A5Q2N0Z9"/>
<dbReference type="Proteomes" id="UP000366051">
    <property type="component" value="Chromosome"/>
</dbReference>
<keyword evidence="1" id="KW-0690">Ribosome biogenesis</keyword>
<protein>
    <recommendedName>
        <fullName evidence="6">Ribosomal processing cysteine protease Prp</fullName>
    </recommendedName>
</protein>
<accession>A0A5Q2N0Z9</accession>
<dbReference type="CDD" id="cd16332">
    <property type="entry name" value="Prp-like"/>
    <property type="match status" value="1"/>
</dbReference>
<evidence type="ECO:0000256" key="5">
    <source>
        <dbReference type="ARBA" id="ARBA00044503"/>
    </source>
</evidence>
<keyword evidence="8" id="KW-1185">Reference proteome</keyword>